<dbReference type="PANTHER" id="PTHR47326">
    <property type="entry name" value="TRANSPOSABLE ELEMENT TC3 TRANSPOSASE-LIKE PROTEIN"/>
    <property type="match status" value="1"/>
</dbReference>
<evidence type="ECO:0000313" key="1">
    <source>
        <dbReference type="EMBL" id="KAJ8983742.1"/>
    </source>
</evidence>
<keyword evidence="2" id="KW-1185">Reference proteome</keyword>
<accession>A0ABQ9K0T9</accession>
<sequence length="172" mass="19585">MQFTGRRKACSSIVAVLWVSKKADYRSGRKLSPVRPLVKKWSLLNDMRKSTVFAKANLQTGQLINLTENFVDDIRHRMERSPTKSVPQLSAQTGLLIGSCHKALMELLHMHSYKVSIVQELHPPDYNQCIQYCHGLMKINNNVLDLTCFSDEAWVHLSGYVNWATIKLSKLG</sequence>
<dbReference type="Proteomes" id="UP001162164">
    <property type="component" value="Unassembled WGS sequence"/>
</dbReference>
<protein>
    <submittedName>
        <fullName evidence="1">Uncharacterized protein</fullName>
    </submittedName>
</protein>
<proteinExistence type="predicted"/>
<organism evidence="1 2">
    <name type="scientific">Molorchus minor</name>
    <dbReference type="NCBI Taxonomy" id="1323400"/>
    <lineage>
        <taxon>Eukaryota</taxon>
        <taxon>Metazoa</taxon>
        <taxon>Ecdysozoa</taxon>
        <taxon>Arthropoda</taxon>
        <taxon>Hexapoda</taxon>
        <taxon>Insecta</taxon>
        <taxon>Pterygota</taxon>
        <taxon>Neoptera</taxon>
        <taxon>Endopterygota</taxon>
        <taxon>Coleoptera</taxon>
        <taxon>Polyphaga</taxon>
        <taxon>Cucujiformia</taxon>
        <taxon>Chrysomeloidea</taxon>
        <taxon>Cerambycidae</taxon>
        <taxon>Lamiinae</taxon>
        <taxon>Monochamini</taxon>
        <taxon>Molorchus</taxon>
    </lineage>
</organism>
<name>A0ABQ9K0T9_9CUCU</name>
<dbReference type="EMBL" id="JAPWTJ010000063">
    <property type="protein sequence ID" value="KAJ8983742.1"/>
    <property type="molecule type" value="Genomic_DNA"/>
</dbReference>
<reference evidence="1" key="1">
    <citation type="journal article" date="2023" name="Insect Mol. Biol.">
        <title>Genome sequencing provides insights into the evolution of gene families encoding plant cell wall-degrading enzymes in longhorned beetles.</title>
        <authorList>
            <person name="Shin N.R."/>
            <person name="Okamura Y."/>
            <person name="Kirsch R."/>
            <person name="Pauchet Y."/>
        </authorList>
    </citation>
    <scope>NUCLEOTIDE SEQUENCE</scope>
    <source>
        <strain evidence="1">MMC_N1</strain>
    </source>
</reference>
<evidence type="ECO:0000313" key="2">
    <source>
        <dbReference type="Proteomes" id="UP001162164"/>
    </source>
</evidence>
<dbReference type="PANTHER" id="PTHR47326:SF1">
    <property type="entry name" value="HTH PSQ-TYPE DOMAIN-CONTAINING PROTEIN"/>
    <property type="match status" value="1"/>
</dbReference>
<comment type="caution">
    <text evidence="1">The sequence shown here is derived from an EMBL/GenBank/DDBJ whole genome shotgun (WGS) entry which is preliminary data.</text>
</comment>
<gene>
    <name evidence="1" type="ORF">NQ317_017845</name>
</gene>